<gene>
    <name evidence="3" type="ORF">HNQ65_004363</name>
</gene>
<dbReference type="SMART" id="SM00564">
    <property type="entry name" value="PQQ"/>
    <property type="match status" value="4"/>
</dbReference>
<dbReference type="PANTHER" id="PTHR34512">
    <property type="entry name" value="CELL SURFACE PROTEIN"/>
    <property type="match status" value="1"/>
</dbReference>
<dbReference type="InterPro" id="IPR018391">
    <property type="entry name" value="PQQ_b-propeller_rpt"/>
</dbReference>
<feature type="chain" id="PRO_5031098556" evidence="1">
    <location>
        <begin position="17"/>
        <end position="391"/>
    </location>
</feature>
<dbReference type="Proteomes" id="UP000590740">
    <property type="component" value="Unassembled WGS sequence"/>
</dbReference>
<evidence type="ECO:0000313" key="3">
    <source>
        <dbReference type="EMBL" id="MBB5034755.1"/>
    </source>
</evidence>
<organism evidence="3 4">
    <name type="scientific">Prosthecobacter vanneervenii</name>
    <dbReference type="NCBI Taxonomy" id="48466"/>
    <lineage>
        <taxon>Bacteria</taxon>
        <taxon>Pseudomonadati</taxon>
        <taxon>Verrucomicrobiota</taxon>
        <taxon>Verrucomicrobiia</taxon>
        <taxon>Verrucomicrobiales</taxon>
        <taxon>Verrucomicrobiaceae</taxon>
        <taxon>Prosthecobacter</taxon>
    </lineage>
</organism>
<accession>A0A7W7YF81</accession>
<sequence>MKRTLFLLAAATTLQAADWPIWRGPNHDGISNEKLAGTAVKKVWGAQIGTGFASFAVAAGKVYTTGHADGKDTVFCFDAASGKEVWKHAYAADLGDKYYEGGTSATPTIADGKAYHLSRWGDLICFDAATGKIDWQKNIQKETGADIPDWGFAGSPLVLGNLLIVNVGKAGTAVEKATGKMVWTSDKASSGYCTPYPITANGKAQVVLSSGRAYKGVDPTNGSVLWEHTWSTSYGVNAADPILSGTQLFISSGYNKGCALLDLASAEPKEVWRNRVMKNQFNSSVLIEGHLYGSDGDEGKSASLKCIDFATGAEKWTAPDVGFCSLMAADGKLIIMTAKGELIIAKASEAKFEPISRTPVLTGRCWSTPVLANGHIYVRNAAGDMVCLAVQ</sequence>
<protein>
    <submittedName>
        <fullName evidence="3">Outer membrane protein assembly factor BamB</fullName>
    </submittedName>
</protein>
<dbReference type="PANTHER" id="PTHR34512:SF30">
    <property type="entry name" value="OUTER MEMBRANE PROTEIN ASSEMBLY FACTOR BAMB"/>
    <property type="match status" value="1"/>
</dbReference>
<evidence type="ECO:0000259" key="2">
    <source>
        <dbReference type="Pfam" id="PF13360"/>
    </source>
</evidence>
<evidence type="ECO:0000313" key="4">
    <source>
        <dbReference type="Proteomes" id="UP000590740"/>
    </source>
</evidence>
<dbReference type="SUPFAM" id="SSF50998">
    <property type="entry name" value="Quinoprotein alcohol dehydrogenase-like"/>
    <property type="match status" value="1"/>
</dbReference>
<feature type="signal peptide" evidence="1">
    <location>
        <begin position="1"/>
        <end position="16"/>
    </location>
</feature>
<reference evidence="3 4" key="1">
    <citation type="submission" date="2020-08" db="EMBL/GenBank/DDBJ databases">
        <title>Genomic Encyclopedia of Type Strains, Phase IV (KMG-IV): sequencing the most valuable type-strain genomes for metagenomic binning, comparative biology and taxonomic classification.</title>
        <authorList>
            <person name="Goeker M."/>
        </authorList>
    </citation>
    <scope>NUCLEOTIDE SEQUENCE [LARGE SCALE GENOMIC DNA]</scope>
    <source>
        <strain evidence="3 4">DSM 12252</strain>
    </source>
</reference>
<dbReference type="InterPro" id="IPR002372">
    <property type="entry name" value="PQQ_rpt_dom"/>
</dbReference>
<dbReference type="InterPro" id="IPR015943">
    <property type="entry name" value="WD40/YVTN_repeat-like_dom_sf"/>
</dbReference>
<dbReference type="Gene3D" id="2.130.10.10">
    <property type="entry name" value="YVTN repeat-like/Quinoprotein amine dehydrogenase"/>
    <property type="match status" value="1"/>
</dbReference>
<name>A0A7W7YF81_9BACT</name>
<dbReference type="Pfam" id="PF13360">
    <property type="entry name" value="PQQ_2"/>
    <property type="match status" value="1"/>
</dbReference>
<dbReference type="AlphaFoldDB" id="A0A7W7YF81"/>
<comment type="caution">
    <text evidence="3">The sequence shown here is derived from an EMBL/GenBank/DDBJ whole genome shotgun (WGS) entry which is preliminary data.</text>
</comment>
<keyword evidence="1" id="KW-0732">Signal</keyword>
<dbReference type="InterPro" id="IPR011047">
    <property type="entry name" value="Quinoprotein_ADH-like_sf"/>
</dbReference>
<keyword evidence="4" id="KW-1185">Reference proteome</keyword>
<proteinExistence type="predicted"/>
<dbReference type="EMBL" id="JACHIG010000011">
    <property type="protein sequence ID" value="MBB5034755.1"/>
    <property type="molecule type" value="Genomic_DNA"/>
</dbReference>
<dbReference type="RefSeq" id="WP_184342857.1">
    <property type="nucleotide sequence ID" value="NZ_JACHIG010000011.1"/>
</dbReference>
<feature type="domain" description="Pyrrolo-quinoline quinone repeat" evidence="2">
    <location>
        <begin position="71"/>
        <end position="317"/>
    </location>
</feature>
<evidence type="ECO:0000256" key="1">
    <source>
        <dbReference type="SAM" id="SignalP"/>
    </source>
</evidence>